<dbReference type="PROSITE" id="PS01006">
    <property type="entry name" value="FORMATE_NITRITE_TP_2"/>
    <property type="match status" value="1"/>
</dbReference>
<feature type="transmembrane region" description="Helical" evidence="6">
    <location>
        <begin position="102"/>
        <end position="127"/>
    </location>
</feature>
<feature type="transmembrane region" description="Helical" evidence="6">
    <location>
        <begin position="181"/>
        <end position="200"/>
    </location>
</feature>
<dbReference type="InterPro" id="IPR000292">
    <property type="entry name" value="For/NO2_transpt"/>
</dbReference>
<evidence type="ECO:0000313" key="7">
    <source>
        <dbReference type="EMBL" id="SDN20871.1"/>
    </source>
</evidence>
<comment type="similarity">
    <text evidence="5">Belongs to the FNT transporter (TC 1.A.16) family.</text>
</comment>
<dbReference type="GO" id="GO:0015499">
    <property type="term" value="F:formate transmembrane transporter activity"/>
    <property type="evidence" value="ECO:0007669"/>
    <property type="project" value="TreeGrafter"/>
</dbReference>
<feature type="transmembrane region" description="Helical" evidence="6">
    <location>
        <begin position="25"/>
        <end position="48"/>
    </location>
</feature>
<dbReference type="AlphaFoldDB" id="A0A1G9ZIP1"/>
<organism evidence="7 8">
    <name type="scientific">Megasphaera paucivorans</name>
    <dbReference type="NCBI Taxonomy" id="349095"/>
    <lineage>
        <taxon>Bacteria</taxon>
        <taxon>Bacillati</taxon>
        <taxon>Bacillota</taxon>
        <taxon>Negativicutes</taxon>
        <taxon>Veillonellales</taxon>
        <taxon>Veillonellaceae</taxon>
        <taxon>Megasphaera</taxon>
    </lineage>
</organism>
<evidence type="ECO:0000256" key="4">
    <source>
        <dbReference type="ARBA" id="ARBA00023136"/>
    </source>
</evidence>
<keyword evidence="8" id="KW-1185">Reference proteome</keyword>
<feature type="transmembrane region" description="Helical" evidence="6">
    <location>
        <begin position="60"/>
        <end position="81"/>
    </location>
</feature>
<dbReference type="GO" id="GO:0005886">
    <property type="term" value="C:plasma membrane"/>
    <property type="evidence" value="ECO:0007669"/>
    <property type="project" value="TreeGrafter"/>
</dbReference>
<keyword evidence="4 6" id="KW-0472">Membrane</keyword>
<sequence length="256" mass="27242">MFSDEYNASAIAAKAKITMLENNPAGYFAASVLAGAYIGFGILLIFTIGSMLGNQPYTKIIMGASFGIALSLVVIAGAELFTGNNFIMASGVVKKTIRVMDVIKLWCICYAGNWVGAVLLSLAFYGAQGPSGSTGQYIAASAAAKMGLSPLVLFLRGVLCNILVCLAAWCGFRCKSDSGKLIMIFWCLFAFITCGFEHSIANMTLLTVSLLAPFNAAVSVWGYIYNLTFVTLGNIVGAVIFLAVPYGMMTRETKIK</sequence>
<dbReference type="PANTHER" id="PTHR30520:SF8">
    <property type="entry name" value="NITRITE TRANSPORTER NIRC"/>
    <property type="match status" value="1"/>
</dbReference>
<dbReference type="RefSeq" id="WP_091652110.1">
    <property type="nucleotide sequence ID" value="NZ_FNHQ01000030.1"/>
</dbReference>
<dbReference type="PROSITE" id="PS01005">
    <property type="entry name" value="FORMATE_NITRITE_TP_1"/>
    <property type="match status" value="1"/>
</dbReference>
<feature type="transmembrane region" description="Helical" evidence="6">
    <location>
        <begin position="147"/>
        <end position="169"/>
    </location>
</feature>
<dbReference type="Gene3D" id="1.20.1080.10">
    <property type="entry name" value="Glycerol uptake facilitator protein"/>
    <property type="match status" value="1"/>
</dbReference>
<dbReference type="InterPro" id="IPR023271">
    <property type="entry name" value="Aquaporin-like"/>
</dbReference>
<evidence type="ECO:0000256" key="2">
    <source>
        <dbReference type="ARBA" id="ARBA00022692"/>
    </source>
</evidence>
<keyword evidence="2 6" id="KW-0812">Transmembrane</keyword>
<gene>
    <name evidence="7" type="ORF">SAMN05660299_02327</name>
</gene>
<keyword evidence="3 6" id="KW-1133">Transmembrane helix</keyword>
<protein>
    <submittedName>
        <fullName evidence="7">Nitrite transporter NirC</fullName>
    </submittedName>
</protein>
<name>A0A1G9ZIP1_9FIRM</name>
<feature type="transmembrane region" description="Helical" evidence="6">
    <location>
        <begin position="220"/>
        <end position="246"/>
    </location>
</feature>
<dbReference type="STRING" id="349095.SAMN05660299_02327"/>
<evidence type="ECO:0000313" key="8">
    <source>
        <dbReference type="Proteomes" id="UP000199309"/>
    </source>
</evidence>
<dbReference type="InterPro" id="IPR024002">
    <property type="entry name" value="For/NO2_transpt_CS"/>
</dbReference>
<dbReference type="OrthoDB" id="9786493at2"/>
<dbReference type="EMBL" id="FNHQ01000030">
    <property type="protein sequence ID" value="SDN20871.1"/>
    <property type="molecule type" value="Genomic_DNA"/>
</dbReference>
<reference evidence="7 8" key="1">
    <citation type="submission" date="2016-10" db="EMBL/GenBank/DDBJ databases">
        <authorList>
            <person name="de Groot N.N."/>
        </authorList>
    </citation>
    <scope>NUCLEOTIDE SEQUENCE [LARGE SCALE GENOMIC DNA]</scope>
    <source>
        <strain evidence="7 8">DSM 16981</strain>
    </source>
</reference>
<dbReference type="Proteomes" id="UP000199309">
    <property type="component" value="Unassembled WGS sequence"/>
</dbReference>
<dbReference type="PANTHER" id="PTHR30520">
    <property type="entry name" value="FORMATE TRANSPORTER-RELATED"/>
    <property type="match status" value="1"/>
</dbReference>
<dbReference type="Pfam" id="PF01226">
    <property type="entry name" value="Form_Nir_trans"/>
    <property type="match status" value="1"/>
</dbReference>
<evidence type="ECO:0000256" key="6">
    <source>
        <dbReference type="SAM" id="Phobius"/>
    </source>
</evidence>
<accession>A0A1G9ZIP1</accession>
<evidence type="ECO:0000256" key="5">
    <source>
        <dbReference type="ARBA" id="ARBA00049660"/>
    </source>
</evidence>
<comment type="subcellular location">
    <subcellularLocation>
        <location evidence="1">Membrane</location>
        <topology evidence="1">Multi-pass membrane protein</topology>
    </subcellularLocation>
</comment>
<proteinExistence type="inferred from homology"/>
<evidence type="ECO:0000256" key="1">
    <source>
        <dbReference type="ARBA" id="ARBA00004141"/>
    </source>
</evidence>
<evidence type="ECO:0000256" key="3">
    <source>
        <dbReference type="ARBA" id="ARBA00022989"/>
    </source>
</evidence>